<evidence type="ECO:0000313" key="8">
    <source>
        <dbReference type="EMBL" id="MFC6397819.1"/>
    </source>
</evidence>
<comment type="subcellular location">
    <subcellularLocation>
        <location evidence="1">Membrane</location>
        <topology evidence="1">Multi-pass membrane protein</topology>
    </subcellularLocation>
</comment>
<feature type="transmembrane region" description="Helical" evidence="6">
    <location>
        <begin position="46"/>
        <end position="69"/>
    </location>
</feature>
<evidence type="ECO:0000256" key="1">
    <source>
        <dbReference type="ARBA" id="ARBA00004141"/>
    </source>
</evidence>
<evidence type="ECO:0000259" key="7">
    <source>
        <dbReference type="Pfam" id="PF02683"/>
    </source>
</evidence>
<dbReference type="PANTHER" id="PTHR31272:SF4">
    <property type="entry name" value="CYTOCHROME C-TYPE BIOGENESIS PROTEIN HI_1454-RELATED"/>
    <property type="match status" value="1"/>
</dbReference>
<evidence type="ECO:0000313" key="9">
    <source>
        <dbReference type="Proteomes" id="UP001596266"/>
    </source>
</evidence>
<sequence>MQQTSFVVAFLGGVAALFSPCAALLLPSFFAFAFTRTGTLVGRCVLFWFGLLCTMVPLGVLAGSLGQALPINPQQLLRVGAVVLLALGLVTAAGFSLRLPGAGTRANRLDPATPLAIWTLGASYGLATGCTGPILGSVLTMAAMGGSPVHAALLMATFALGMVVPLFLLALVWDRLGLSRRSWLRPRPVTFGPIGGIGPLITTVTQIITGLVFVALGGFLLITGGTAGGLLDADRQYRLENWIHGLGGTGAAVGVLVGVVLLAGGLAWVWLDERDRAGLPHGD</sequence>
<gene>
    <name evidence="8" type="ORF">ACFP57_12620</name>
</gene>
<feature type="transmembrane region" description="Helical" evidence="6">
    <location>
        <begin position="194"/>
        <end position="222"/>
    </location>
</feature>
<feature type="transmembrane region" description="Helical" evidence="6">
    <location>
        <begin position="242"/>
        <end position="271"/>
    </location>
</feature>
<dbReference type="RefSeq" id="WP_343886974.1">
    <property type="nucleotide sequence ID" value="NZ_BAAAKI010000025.1"/>
</dbReference>
<dbReference type="InterPro" id="IPR051790">
    <property type="entry name" value="Cytochrome_c-biogenesis_DsbD"/>
</dbReference>
<protein>
    <submittedName>
        <fullName evidence="8">Cytochrome c biogenesis CcdA family protein</fullName>
    </submittedName>
</protein>
<name>A0ABW1X4Y7_9ACTN</name>
<dbReference type="InterPro" id="IPR003834">
    <property type="entry name" value="Cyt_c_assmbl_TM_dom"/>
</dbReference>
<feature type="transmembrane region" description="Helical" evidence="6">
    <location>
        <begin position="75"/>
        <end position="95"/>
    </location>
</feature>
<evidence type="ECO:0000256" key="6">
    <source>
        <dbReference type="SAM" id="Phobius"/>
    </source>
</evidence>
<dbReference type="PANTHER" id="PTHR31272">
    <property type="entry name" value="CYTOCHROME C-TYPE BIOGENESIS PROTEIN HI_1454-RELATED"/>
    <property type="match status" value="1"/>
</dbReference>
<feature type="domain" description="Cytochrome C biogenesis protein transmembrane" evidence="7">
    <location>
        <begin position="6"/>
        <end position="184"/>
    </location>
</feature>
<evidence type="ECO:0000256" key="5">
    <source>
        <dbReference type="ARBA" id="ARBA00023136"/>
    </source>
</evidence>
<organism evidence="8 9">
    <name type="scientific">Luteococcus sanguinis</name>
    <dbReference type="NCBI Taxonomy" id="174038"/>
    <lineage>
        <taxon>Bacteria</taxon>
        <taxon>Bacillati</taxon>
        <taxon>Actinomycetota</taxon>
        <taxon>Actinomycetes</taxon>
        <taxon>Propionibacteriales</taxon>
        <taxon>Propionibacteriaceae</taxon>
        <taxon>Luteococcus</taxon>
    </lineage>
</organism>
<keyword evidence="5 6" id="KW-0472">Membrane</keyword>
<feature type="transmembrane region" description="Helical" evidence="6">
    <location>
        <begin position="115"/>
        <end position="139"/>
    </location>
</feature>
<dbReference type="Proteomes" id="UP001596266">
    <property type="component" value="Unassembled WGS sequence"/>
</dbReference>
<keyword evidence="3 6" id="KW-0812">Transmembrane</keyword>
<keyword evidence="9" id="KW-1185">Reference proteome</keyword>
<feature type="transmembrane region" description="Helical" evidence="6">
    <location>
        <begin position="151"/>
        <end position="173"/>
    </location>
</feature>
<reference evidence="9" key="1">
    <citation type="journal article" date="2019" name="Int. J. Syst. Evol. Microbiol.">
        <title>The Global Catalogue of Microorganisms (GCM) 10K type strain sequencing project: providing services to taxonomists for standard genome sequencing and annotation.</title>
        <authorList>
            <consortium name="The Broad Institute Genomics Platform"/>
            <consortium name="The Broad Institute Genome Sequencing Center for Infectious Disease"/>
            <person name="Wu L."/>
            <person name="Ma J."/>
        </authorList>
    </citation>
    <scope>NUCLEOTIDE SEQUENCE [LARGE SCALE GENOMIC DNA]</scope>
    <source>
        <strain evidence="9">CGMCC 1.15277</strain>
    </source>
</reference>
<accession>A0ABW1X4Y7</accession>
<keyword evidence="4 6" id="KW-1133">Transmembrane helix</keyword>
<evidence type="ECO:0000256" key="2">
    <source>
        <dbReference type="ARBA" id="ARBA00006143"/>
    </source>
</evidence>
<feature type="transmembrane region" description="Helical" evidence="6">
    <location>
        <begin position="6"/>
        <end position="34"/>
    </location>
</feature>
<comment type="caution">
    <text evidence="8">The sequence shown here is derived from an EMBL/GenBank/DDBJ whole genome shotgun (WGS) entry which is preliminary data.</text>
</comment>
<comment type="similarity">
    <text evidence="2">Belongs to the DsbD family.</text>
</comment>
<evidence type="ECO:0000256" key="4">
    <source>
        <dbReference type="ARBA" id="ARBA00022989"/>
    </source>
</evidence>
<dbReference type="EMBL" id="JBHSUA010000024">
    <property type="protein sequence ID" value="MFC6397819.1"/>
    <property type="molecule type" value="Genomic_DNA"/>
</dbReference>
<proteinExistence type="inferred from homology"/>
<evidence type="ECO:0000256" key="3">
    <source>
        <dbReference type="ARBA" id="ARBA00022692"/>
    </source>
</evidence>
<dbReference type="Pfam" id="PF02683">
    <property type="entry name" value="DsbD_TM"/>
    <property type="match status" value="1"/>
</dbReference>